<dbReference type="Gene3D" id="2.60.120.200">
    <property type="match status" value="1"/>
</dbReference>
<dbReference type="GO" id="GO:0005975">
    <property type="term" value="P:carbohydrate metabolic process"/>
    <property type="evidence" value="ECO:0007669"/>
    <property type="project" value="UniProtKB-ARBA"/>
</dbReference>
<dbReference type="Proteomes" id="UP000441711">
    <property type="component" value="Unassembled WGS sequence"/>
</dbReference>
<dbReference type="Gene3D" id="2.115.10.20">
    <property type="entry name" value="Glycosyl hydrolase domain, family 43"/>
    <property type="match status" value="2"/>
</dbReference>
<dbReference type="Pfam" id="PF15892">
    <property type="entry name" value="BNR_4"/>
    <property type="match status" value="1"/>
</dbReference>
<gene>
    <name evidence="4" type="ORF">GAQ70_16410</name>
    <name evidence="5" type="ORF">GAQ75_18125</name>
</gene>
<dbReference type="EMBL" id="WCUP01000012">
    <property type="protein sequence ID" value="KAB4107957.1"/>
    <property type="molecule type" value="Genomic_DNA"/>
</dbReference>
<sequence>MYKKQFLLIICLLVAPLVWSKSIPVNTITEKGAWCWFADPRAISYENKSGTINSTYIGYIDVHGNIKATQINHKTNTINEVLIRSWFQPDDHNNPTFLVLPDERIMIFYSRHTDEPCFYYRVSQKPGDITTLGKEFRLETANNTTYPSPFILSDDPGHIYLCWRGIGWHPTVARLTMPDKNDEVKFDWGPFQVVRSSGGRSGVRPYAKYVSNGKDKIYLAYTTTHPDNRTSNWLYCSYIDINTRELKDCQGKTLSPIAKDVIHDIDTDEEYKKQNPINIVDETTWRDWLWEVVLDENENPVIAMVRISENKTDHEYYHARWTGKEWRKTFLTKAGGHFHQTPRYEMCYSGGMALDKANPNIVYASVPVKGAYGYVYELMKFTVDNEGKVASKEQLTFDSQKNNVRPFVISNKGTTPRLAWMQGDYYSWLVTENRPKGYPTAIRTNMEIPQGKSDIEKGKLLEKNFDCVSPENKQSMRIPKSKDFSIVMNIFIDPDAYHGEILKTNSFSYHLKESDRPRPCFRIKNNEYESTNVLGTSDSWKTQSRGTDGKWRSPAKLKTFQLAVTYEKGVLRSYINGLVDQYIPVKGLSLSDITIGGHKGSINDFRVFDRALSQNEIKAVHRDVIPVEEDMAGYLMVYFKDDTHGLYFALSNDGYSFTDVNNGKPVIAGDTIAEQKGIRDPYIMRGPDGYFYMAMTDLHIYAKKAGYRDTEWERDGKEYGWGNNKGFVLMRSRDLINWSHTPLRIDKAFPGWENIGNSWAPELIYDENTGKIMIYFSLRFKNGISRLLYSYMNDDFTALETEPQLLFSYPKYNRATIDGDITKVGDKYHLFYVAHDGGPAGIKQAVSDSLSTGYVYDPQWYDPEEKSCEAPNVWKRIGENKWVLMYDCYGITPHNFGFSETTDFKTFTHLGYFNESVMKSTNFSSPKHGAVIHLTPKEAERLAEHWGLKMKFQ</sequence>
<dbReference type="InterPro" id="IPR050727">
    <property type="entry name" value="GH43_arabinanases"/>
</dbReference>
<keyword evidence="2" id="KW-0326">Glycosidase</keyword>
<proteinExistence type="predicted"/>
<dbReference type="SUPFAM" id="SSF49899">
    <property type="entry name" value="Concanavalin A-like lectins/glucanases"/>
    <property type="match status" value="1"/>
</dbReference>
<evidence type="ECO:0000313" key="5">
    <source>
        <dbReference type="EMBL" id="KAB4121626.1"/>
    </source>
</evidence>
<feature type="chain" id="PRO_5036385773" description="Family 43 glycosylhydrolase" evidence="3">
    <location>
        <begin position="21"/>
        <end position="953"/>
    </location>
</feature>
<comment type="caution">
    <text evidence="4">The sequence shown here is derived from an EMBL/GenBank/DDBJ whole genome shotgun (WGS) entry which is preliminary data.</text>
</comment>
<keyword evidence="1" id="KW-0378">Hydrolase</keyword>
<dbReference type="GO" id="GO:0004553">
    <property type="term" value="F:hydrolase activity, hydrolyzing O-glycosyl compounds"/>
    <property type="evidence" value="ECO:0007669"/>
    <property type="project" value="UniProtKB-ARBA"/>
</dbReference>
<dbReference type="CDD" id="cd08983">
    <property type="entry name" value="GH43_Bt3655-like"/>
    <property type="match status" value="1"/>
</dbReference>
<dbReference type="Proteomes" id="UP000438773">
    <property type="component" value="Unassembled WGS sequence"/>
</dbReference>
<dbReference type="PANTHER" id="PTHR43301">
    <property type="entry name" value="ARABINAN ENDO-1,5-ALPHA-L-ARABINOSIDASE"/>
    <property type="match status" value="1"/>
</dbReference>
<evidence type="ECO:0000313" key="7">
    <source>
        <dbReference type="Proteomes" id="UP000441711"/>
    </source>
</evidence>
<dbReference type="SUPFAM" id="SSF75005">
    <property type="entry name" value="Arabinanase/levansucrase/invertase"/>
    <property type="match status" value="2"/>
</dbReference>
<dbReference type="AlphaFoldDB" id="A0A6I0J142"/>
<evidence type="ECO:0000313" key="6">
    <source>
        <dbReference type="Proteomes" id="UP000438773"/>
    </source>
</evidence>
<keyword evidence="3" id="KW-0732">Signal</keyword>
<name>A0A6I0J142_BACUN</name>
<dbReference type="RefSeq" id="WP_151853830.1">
    <property type="nucleotide sequence ID" value="NZ_WCUP01000012.1"/>
</dbReference>
<evidence type="ECO:0008006" key="8">
    <source>
        <dbReference type="Google" id="ProtNLM"/>
    </source>
</evidence>
<reference evidence="6 7" key="1">
    <citation type="journal article" date="2019" name="Nat. Med.">
        <title>A library of human gut bacterial isolates paired with longitudinal multiomics data enables mechanistic microbiome research.</title>
        <authorList>
            <person name="Poyet M."/>
            <person name="Groussin M."/>
            <person name="Gibbons S.M."/>
            <person name="Avila-Pacheco J."/>
            <person name="Jiang X."/>
            <person name="Kearney S.M."/>
            <person name="Perrotta A.R."/>
            <person name="Berdy B."/>
            <person name="Zhao S."/>
            <person name="Lieberman T.D."/>
            <person name="Swanson P.K."/>
            <person name="Smith M."/>
            <person name="Roesemann S."/>
            <person name="Alexander J.E."/>
            <person name="Rich S.A."/>
            <person name="Livny J."/>
            <person name="Vlamakis H."/>
            <person name="Clish C."/>
            <person name="Bullock K."/>
            <person name="Deik A."/>
            <person name="Scott J."/>
            <person name="Pierce K.A."/>
            <person name="Xavier R.J."/>
            <person name="Alm E.J."/>
        </authorList>
    </citation>
    <scope>NUCLEOTIDE SEQUENCE [LARGE SCALE GENOMIC DNA]</scope>
    <source>
        <strain evidence="4 7">BIOML-A36</strain>
        <strain evidence="5 6">BIOML-A37</strain>
    </source>
</reference>
<dbReference type="InterPro" id="IPR023296">
    <property type="entry name" value="Glyco_hydro_beta-prop_sf"/>
</dbReference>
<organism evidence="4 7">
    <name type="scientific">Bacteroides uniformis</name>
    <dbReference type="NCBI Taxonomy" id="820"/>
    <lineage>
        <taxon>Bacteria</taxon>
        <taxon>Pseudomonadati</taxon>
        <taxon>Bacteroidota</taxon>
        <taxon>Bacteroidia</taxon>
        <taxon>Bacteroidales</taxon>
        <taxon>Bacteroidaceae</taxon>
        <taxon>Bacteroides</taxon>
    </lineage>
</organism>
<dbReference type="InterPro" id="IPR013320">
    <property type="entry name" value="ConA-like_dom_sf"/>
</dbReference>
<evidence type="ECO:0000256" key="3">
    <source>
        <dbReference type="SAM" id="SignalP"/>
    </source>
</evidence>
<evidence type="ECO:0000256" key="1">
    <source>
        <dbReference type="ARBA" id="ARBA00022801"/>
    </source>
</evidence>
<evidence type="ECO:0000313" key="4">
    <source>
        <dbReference type="EMBL" id="KAB4107957.1"/>
    </source>
</evidence>
<feature type="signal peptide" evidence="3">
    <location>
        <begin position="1"/>
        <end position="20"/>
    </location>
</feature>
<evidence type="ECO:0000256" key="2">
    <source>
        <dbReference type="ARBA" id="ARBA00023295"/>
    </source>
</evidence>
<dbReference type="PANTHER" id="PTHR43301:SF3">
    <property type="entry name" value="ARABINAN ENDO-1,5-ALPHA-L-ARABINOSIDASE A-RELATED"/>
    <property type="match status" value="1"/>
</dbReference>
<accession>A0A6I0J142</accession>
<dbReference type="EMBL" id="WCUQ01000012">
    <property type="protein sequence ID" value="KAB4121626.1"/>
    <property type="molecule type" value="Genomic_DNA"/>
</dbReference>
<protein>
    <recommendedName>
        <fullName evidence="8">Family 43 glycosylhydrolase</fullName>
    </recommendedName>
</protein>